<dbReference type="OrthoDB" id="194358at2759"/>
<evidence type="ECO:0000313" key="4">
    <source>
        <dbReference type="Proteomes" id="UP000807306"/>
    </source>
</evidence>
<dbReference type="Gene3D" id="3.40.50.300">
    <property type="entry name" value="P-loop containing nucleotide triphosphate hydrolases"/>
    <property type="match status" value="1"/>
</dbReference>
<feature type="domain" description="Nephrocystin 3-like N-terminal" evidence="2">
    <location>
        <begin position="75"/>
        <end position="189"/>
    </location>
</feature>
<dbReference type="InterPro" id="IPR027417">
    <property type="entry name" value="P-loop_NTPase"/>
</dbReference>
<keyword evidence="4" id="KW-1185">Reference proteome</keyword>
<dbReference type="InterPro" id="IPR056884">
    <property type="entry name" value="NPHP3-like_N"/>
</dbReference>
<proteinExistence type="predicted"/>
<dbReference type="PANTHER" id="PTHR10039:SF17">
    <property type="entry name" value="FUNGAL STAND N-TERMINAL GOODBYE DOMAIN-CONTAINING PROTEIN-RELATED"/>
    <property type="match status" value="1"/>
</dbReference>
<name>A0A9P6JSC0_9AGAR</name>
<dbReference type="SUPFAM" id="SSF52540">
    <property type="entry name" value="P-loop containing nucleoside triphosphate hydrolases"/>
    <property type="match status" value="1"/>
</dbReference>
<organism evidence="3 4">
    <name type="scientific">Crepidotus variabilis</name>
    <dbReference type="NCBI Taxonomy" id="179855"/>
    <lineage>
        <taxon>Eukaryota</taxon>
        <taxon>Fungi</taxon>
        <taxon>Dikarya</taxon>
        <taxon>Basidiomycota</taxon>
        <taxon>Agaricomycotina</taxon>
        <taxon>Agaricomycetes</taxon>
        <taxon>Agaricomycetidae</taxon>
        <taxon>Agaricales</taxon>
        <taxon>Agaricineae</taxon>
        <taxon>Crepidotaceae</taxon>
        <taxon>Crepidotus</taxon>
    </lineage>
</organism>
<evidence type="ECO:0000256" key="1">
    <source>
        <dbReference type="ARBA" id="ARBA00022737"/>
    </source>
</evidence>
<evidence type="ECO:0000259" key="2">
    <source>
        <dbReference type="Pfam" id="PF24883"/>
    </source>
</evidence>
<dbReference type="AlphaFoldDB" id="A0A9P6JSC0"/>
<feature type="domain" description="Nephrocystin 3-like N-terminal" evidence="2">
    <location>
        <begin position="195"/>
        <end position="260"/>
    </location>
</feature>
<reference evidence="3" key="1">
    <citation type="submission" date="2020-11" db="EMBL/GenBank/DDBJ databases">
        <authorList>
            <consortium name="DOE Joint Genome Institute"/>
            <person name="Ahrendt S."/>
            <person name="Riley R."/>
            <person name="Andreopoulos W."/>
            <person name="Labutti K."/>
            <person name="Pangilinan J."/>
            <person name="Ruiz-Duenas F.J."/>
            <person name="Barrasa J.M."/>
            <person name="Sanchez-Garcia M."/>
            <person name="Camarero S."/>
            <person name="Miyauchi S."/>
            <person name="Serrano A."/>
            <person name="Linde D."/>
            <person name="Babiker R."/>
            <person name="Drula E."/>
            <person name="Ayuso-Fernandez I."/>
            <person name="Pacheco R."/>
            <person name="Padilla G."/>
            <person name="Ferreira P."/>
            <person name="Barriuso J."/>
            <person name="Kellner H."/>
            <person name="Castanera R."/>
            <person name="Alfaro M."/>
            <person name="Ramirez L."/>
            <person name="Pisabarro A.G."/>
            <person name="Kuo A."/>
            <person name="Tritt A."/>
            <person name="Lipzen A."/>
            <person name="He G."/>
            <person name="Yan M."/>
            <person name="Ng V."/>
            <person name="Cullen D."/>
            <person name="Martin F."/>
            <person name="Rosso M.-N."/>
            <person name="Henrissat B."/>
            <person name="Hibbett D."/>
            <person name="Martinez A.T."/>
            <person name="Grigoriev I.V."/>
        </authorList>
    </citation>
    <scope>NUCLEOTIDE SEQUENCE</scope>
    <source>
        <strain evidence="3">CBS 506.95</strain>
    </source>
</reference>
<dbReference type="EMBL" id="MU157836">
    <property type="protein sequence ID" value="KAF9531166.1"/>
    <property type="molecule type" value="Genomic_DNA"/>
</dbReference>
<sequence length="709" mass="81671">MPQNIGLFNDAKGVTLNNNHIMITQNHHGADLDSKATDQLSEHCAPGALLKSAERPDPPKCSEKTRVKLLIETTGWAKTEEVNSSAMWLTGSAGSGKTAISQTTAEMLNEEREGQVLSCHFFFRTSKDGYRSDGDRWVPNLVQQMICILPETRTFVVRAIERNNAIFTQTPEALLEELFLKPLCAAFASERVVVQRFSFRATFKRLFGIKPASTFHHPRLVVIDGLDECNDQAKQVHILKAIAKIIPKLPIPIRFLIASRPETHIRTTINDVFSNIPLHRINLDQDQDIRKDLEEYYKDRFDSIRRNHSSLTGQENLENWPSQEAIETLVIKSSTQFIFASTVMNYIEHPRHNPITRLERIRGIEFIPRQDKPFAELDSLYHIILDTVNEYDRRDVMLILTLIYLAGKGEFPYLELTASPEFLEDFLGKKQGDVPRLLDPLVSILMLPDSPKGIITMLHASFFDYFSDPVRSEEMTIRLDDVHDAITLRLFEETEKSGSWQVEGVLATDKLDLIRYHASQARLSRSMIIKLYSLQYNMSFIQSSERTYQDTLRLHGNHLYNLLDLNLPRAITKISDSPPQNERDQNKMVPSIMEFICRELGEDELRSLILQLETSLRYSEPSLAKISGRLTILSTLPFVRELIIRQGEMLHRHDFIKILEDYRFRNAADTRFAMEVVQFLRGLRLSRNVDRALQKRADELIPKWFAYTE</sequence>
<evidence type="ECO:0000313" key="3">
    <source>
        <dbReference type="EMBL" id="KAF9531166.1"/>
    </source>
</evidence>
<dbReference type="PANTHER" id="PTHR10039">
    <property type="entry name" value="AMELOGENIN"/>
    <property type="match status" value="1"/>
</dbReference>
<protein>
    <recommendedName>
        <fullName evidence="2">Nephrocystin 3-like N-terminal domain-containing protein</fullName>
    </recommendedName>
</protein>
<gene>
    <name evidence="3" type="ORF">CPB83DRAFT_849465</name>
</gene>
<keyword evidence="1" id="KW-0677">Repeat</keyword>
<dbReference type="Proteomes" id="UP000807306">
    <property type="component" value="Unassembled WGS sequence"/>
</dbReference>
<dbReference type="Pfam" id="PF24883">
    <property type="entry name" value="NPHP3_N"/>
    <property type="match status" value="2"/>
</dbReference>
<comment type="caution">
    <text evidence="3">The sequence shown here is derived from an EMBL/GenBank/DDBJ whole genome shotgun (WGS) entry which is preliminary data.</text>
</comment>
<accession>A0A9P6JSC0</accession>